<reference evidence="4 5" key="1">
    <citation type="submission" date="2014-11" db="EMBL/GenBank/DDBJ databases">
        <authorList>
            <person name="Zhu J."/>
            <person name="Qi W."/>
            <person name="Song R."/>
        </authorList>
    </citation>
    <scope>NUCLEOTIDE SEQUENCE [LARGE SCALE GENOMIC DNA]</scope>
</reference>
<evidence type="ECO:0000256" key="1">
    <source>
        <dbReference type="SAM" id="MobiDB-lite"/>
    </source>
</evidence>
<dbReference type="SUPFAM" id="SSF56672">
    <property type="entry name" value="DNA/RNA polymerases"/>
    <property type="match status" value="1"/>
</dbReference>
<feature type="region of interest" description="Disordered" evidence="1">
    <location>
        <begin position="378"/>
        <end position="397"/>
    </location>
</feature>
<dbReference type="VEuPathDB" id="CryptoDB:Vbra_69"/>
<dbReference type="InterPro" id="IPR057670">
    <property type="entry name" value="SH3_retrovirus"/>
</dbReference>
<evidence type="ECO:0000313" key="4">
    <source>
        <dbReference type="EMBL" id="CEM19558.1"/>
    </source>
</evidence>
<dbReference type="Pfam" id="PF07727">
    <property type="entry name" value="RVT_2"/>
    <property type="match status" value="1"/>
</dbReference>
<keyword evidence="5" id="KW-1185">Reference proteome</keyword>
<evidence type="ECO:0000259" key="3">
    <source>
        <dbReference type="Pfam" id="PF25597"/>
    </source>
</evidence>
<evidence type="ECO:0000259" key="2">
    <source>
        <dbReference type="Pfam" id="PF07727"/>
    </source>
</evidence>
<name>A0A0G4FWG3_VITBC</name>
<feature type="compositionally biased region" description="Basic and acidic residues" evidence="1">
    <location>
        <begin position="378"/>
        <end position="389"/>
    </location>
</feature>
<dbReference type="InterPro" id="IPR043502">
    <property type="entry name" value="DNA/RNA_pol_sf"/>
</dbReference>
<dbReference type="STRING" id="1169540.A0A0G4FWG3"/>
<dbReference type="PANTHER" id="PTHR11439:SF463">
    <property type="entry name" value="REVERSE TRANSCRIPTASE TY1_COPIA-TYPE DOMAIN-CONTAINING PROTEIN"/>
    <property type="match status" value="1"/>
</dbReference>
<dbReference type="InParanoid" id="A0A0G4FWG3"/>
<dbReference type="PANTHER" id="PTHR11439">
    <property type="entry name" value="GAG-POL-RELATED RETROTRANSPOSON"/>
    <property type="match status" value="1"/>
</dbReference>
<gene>
    <name evidence="4" type="ORF">Vbra_69</name>
</gene>
<dbReference type="InterPro" id="IPR013103">
    <property type="entry name" value="RVT_2"/>
</dbReference>
<dbReference type="EMBL" id="CDMY01000515">
    <property type="protein sequence ID" value="CEM19558.1"/>
    <property type="molecule type" value="Genomic_DNA"/>
</dbReference>
<dbReference type="PhylomeDB" id="A0A0G4FWG3"/>
<evidence type="ECO:0000313" key="5">
    <source>
        <dbReference type="Proteomes" id="UP000041254"/>
    </source>
</evidence>
<dbReference type="OMA" id="QTWELTH"/>
<dbReference type="OrthoDB" id="3562068at2759"/>
<protein>
    <submittedName>
        <fullName evidence="4">Uncharacterized protein</fullName>
    </submittedName>
</protein>
<dbReference type="Pfam" id="PF25597">
    <property type="entry name" value="SH3_retrovirus"/>
    <property type="match status" value="1"/>
</dbReference>
<dbReference type="Proteomes" id="UP000041254">
    <property type="component" value="Unassembled WGS sequence"/>
</dbReference>
<feature type="domain" description="Reverse transcriptase Ty1/copia-type" evidence="2">
    <location>
        <begin position="108"/>
        <end position="273"/>
    </location>
</feature>
<sequence>MKTPHELFIGYPPDVGHIRTFGCKAHINQRKETIGKMDPRTQIGILLEYDPATKDGYLVYLPHTRQLVLSRDVVFDEAILRGQEKKPRAPPAIDLIYLQRPETLVFALKPDKYKARIVARGFEQDGNQVDDVFSPTPSYHIVRSAFALANQLNLEIHQMDINTAFLNAPLDKPVFMRCPPGYKKPGHVVRLWKALYGLKEAPRAWNITLHNQLLDRGFVRHPQEPCVYLHKDNNILLVVFVEDILIVSEQEGVTWFKQQLSSVFATKDLGEITQPQYIVKMLKRFSMENANSVDFPYASDVQLTSEMSPKTDEEKTKMKKVPYRQLVGALMFCSVTCRPDIAYVVKELARYAHEPGLEHWQAAKRVLRYLSGTKDKGIKSKAEPGKEATGDAFVNGG</sequence>
<proteinExistence type="predicted"/>
<accession>A0A0G4FWG3</accession>
<feature type="domain" description="Retroviral polymerase SH3-like" evidence="3">
    <location>
        <begin position="23"/>
        <end position="81"/>
    </location>
</feature>
<dbReference type="AlphaFoldDB" id="A0A0G4FWG3"/>
<organism evidence="4 5">
    <name type="scientific">Vitrella brassicaformis (strain CCMP3155)</name>
    <dbReference type="NCBI Taxonomy" id="1169540"/>
    <lineage>
        <taxon>Eukaryota</taxon>
        <taxon>Sar</taxon>
        <taxon>Alveolata</taxon>
        <taxon>Colpodellida</taxon>
        <taxon>Vitrellaceae</taxon>
        <taxon>Vitrella</taxon>
    </lineage>
</organism>